<protein>
    <submittedName>
        <fullName evidence="1">Uncharacterized protein</fullName>
    </submittedName>
</protein>
<dbReference type="AlphaFoldDB" id="A0A239IG57"/>
<proteinExistence type="predicted"/>
<dbReference type="Proteomes" id="UP000198284">
    <property type="component" value="Unassembled WGS sequence"/>
</dbReference>
<evidence type="ECO:0000313" key="2">
    <source>
        <dbReference type="Proteomes" id="UP000198284"/>
    </source>
</evidence>
<gene>
    <name evidence="1" type="ORF">SAMN06265795_10983</name>
</gene>
<reference evidence="1 2" key="1">
    <citation type="submission" date="2017-06" db="EMBL/GenBank/DDBJ databases">
        <authorList>
            <person name="Kim H.J."/>
            <person name="Triplett B.A."/>
        </authorList>
    </citation>
    <scope>NUCLEOTIDE SEQUENCE [LARGE SCALE GENOMIC DNA]</scope>
    <source>
        <strain evidence="1 2">U15</strain>
    </source>
</reference>
<dbReference type="OrthoDB" id="8776028at2"/>
<keyword evidence="2" id="KW-1185">Reference proteome</keyword>
<sequence length="128" mass="13694">MDDSLTKDEYEALAQIRKTRKGERPSACVARNAKALIGLKYVTRGKDGAFMLTEKGQQTLFVKRCIDGLRTMAASAVAAAAPAKLEGDVAAFLSRKGLIAPHAAGEGFELTARGRESLADIEARESKP</sequence>
<organism evidence="1 2">
    <name type="scientific">Noviherbaspirillum humi</name>
    <dbReference type="NCBI Taxonomy" id="1688639"/>
    <lineage>
        <taxon>Bacteria</taxon>
        <taxon>Pseudomonadati</taxon>
        <taxon>Pseudomonadota</taxon>
        <taxon>Betaproteobacteria</taxon>
        <taxon>Burkholderiales</taxon>
        <taxon>Oxalobacteraceae</taxon>
        <taxon>Noviherbaspirillum</taxon>
    </lineage>
</organism>
<dbReference type="EMBL" id="FZOT01000009">
    <property type="protein sequence ID" value="SNS92228.1"/>
    <property type="molecule type" value="Genomic_DNA"/>
</dbReference>
<name>A0A239IG57_9BURK</name>
<accession>A0A239IG57</accession>
<dbReference type="RefSeq" id="WP_089400020.1">
    <property type="nucleotide sequence ID" value="NZ_FZOT01000009.1"/>
</dbReference>
<evidence type="ECO:0000313" key="1">
    <source>
        <dbReference type="EMBL" id="SNS92228.1"/>
    </source>
</evidence>